<dbReference type="SUPFAM" id="SSF51905">
    <property type="entry name" value="FAD/NAD(P)-binding domain"/>
    <property type="match status" value="2"/>
</dbReference>
<keyword evidence="6" id="KW-0285">Flavoprotein</keyword>
<dbReference type="EC" id="1.14.13.59" evidence="4"/>
<gene>
    <name evidence="15" type="ORF">FZD51_03395</name>
</gene>
<name>A0A5D4RI10_9BACI</name>
<dbReference type="Proteomes" id="UP000322139">
    <property type="component" value="Unassembled WGS sequence"/>
</dbReference>
<evidence type="ECO:0000256" key="13">
    <source>
        <dbReference type="ARBA" id="ARBA00032738"/>
    </source>
</evidence>
<dbReference type="AlphaFoldDB" id="A0A5D4RI10"/>
<evidence type="ECO:0000256" key="9">
    <source>
        <dbReference type="ARBA" id="ARBA00023002"/>
    </source>
</evidence>
<dbReference type="PANTHER" id="PTHR42802:SF1">
    <property type="entry name" value="L-ORNITHINE N(5)-MONOOXYGENASE"/>
    <property type="match status" value="1"/>
</dbReference>
<dbReference type="Gene3D" id="3.50.50.60">
    <property type="entry name" value="FAD/NAD(P)-binding domain"/>
    <property type="match status" value="1"/>
</dbReference>
<dbReference type="EMBL" id="VTER01000002">
    <property type="protein sequence ID" value="TYS51103.1"/>
    <property type="molecule type" value="Genomic_DNA"/>
</dbReference>
<accession>A0A5D4RI10</accession>
<evidence type="ECO:0000256" key="14">
    <source>
        <dbReference type="ARBA" id="ARBA00048407"/>
    </source>
</evidence>
<keyword evidence="8" id="KW-0521">NADP</keyword>
<keyword evidence="7" id="KW-0274">FAD</keyword>
<keyword evidence="9" id="KW-0560">Oxidoreductase</keyword>
<evidence type="ECO:0000256" key="12">
    <source>
        <dbReference type="ARBA" id="ARBA00032493"/>
    </source>
</evidence>
<comment type="cofactor">
    <cofactor evidence="1">
        <name>FAD</name>
        <dbReference type="ChEBI" id="CHEBI:57692"/>
    </cofactor>
</comment>
<sequence>MNIYNLIGIGIGPYNLSLAVMLQKVPELKGLFFDKTPEFSWHPGMLIEGSEMQVPFLDDLVTLADPTSPYTYLNYLHEHDRLTQFSYFHRLEIPRKEYNHYCQWAASNLDNCRFGMEVADVRDREENGERFFEVTVLNMENGQEETYFAYNLILGTGNEPLVPDKMKDFLGEDCIHSSRYLHYKDKLVEGGSISVIGSGQSAAEIFYDLLQCQKNHDFQLNWLARSAGFLQLESTKLGQEFFSPEYVNYFHSLPYEERIQSLDTLNGLRNGIEPGLLDLIYKELYHQTIGGESSKARIQPHAELQGMERTSSGFGLQLQQKQSETGFKLHTDKVVLATGYRPHLPEWLLSRYGDEISWEGEREFKVSLSYEILFKKKRTNRIFTLTNIEHSHGAAATHLGLSVDRNRRIINTLAEKEIYKSNKKNVFHRFVPREEEVVL</sequence>
<evidence type="ECO:0000313" key="16">
    <source>
        <dbReference type="Proteomes" id="UP000322139"/>
    </source>
</evidence>
<dbReference type="RefSeq" id="WP_148973484.1">
    <property type="nucleotide sequence ID" value="NZ_JBNIKU010000003.1"/>
</dbReference>
<protein>
    <recommendedName>
        <fullName evidence="5">L-lysine N6-monooxygenase MbtG</fullName>
        <ecNumber evidence="4">1.14.13.59</ecNumber>
    </recommendedName>
    <alternativeName>
        <fullName evidence="13">Lysine 6-N-hydroxylase</fullName>
    </alternativeName>
    <alternativeName>
        <fullName evidence="12">Lysine N6-hydroxylase</fullName>
    </alternativeName>
    <alternativeName>
        <fullName evidence="10">Lysine-N-oxygenase</fullName>
    </alternativeName>
    <alternativeName>
        <fullName evidence="11">Mycobactin synthase protein G</fullName>
    </alternativeName>
</protein>
<evidence type="ECO:0000256" key="2">
    <source>
        <dbReference type="ARBA" id="ARBA00004924"/>
    </source>
</evidence>
<evidence type="ECO:0000256" key="4">
    <source>
        <dbReference type="ARBA" id="ARBA00013076"/>
    </source>
</evidence>
<comment type="pathway">
    <text evidence="2">Siderophore biosynthesis.</text>
</comment>
<evidence type="ECO:0000256" key="10">
    <source>
        <dbReference type="ARBA" id="ARBA00029939"/>
    </source>
</evidence>
<evidence type="ECO:0000256" key="1">
    <source>
        <dbReference type="ARBA" id="ARBA00001974"/>
    </source>
</evidence>
<evidence type="ECO:0000256" key="3">
    <source>
        <dbReference type="ARBA" id="ARBA00007588"/>
    </source>
</evidence>
<evidence type="ECO:0000256" key="8">
    <source>
        <dbReference type="ARBA" id="ARBA00022857"/>
    </source>
</evidence>
<dbReference type="InterPro" id="IPR025700">
    <property type="entry name" value="Lys/Orn_oxygenase"/>
</dbReference>
<dbReference type="InterPro" id="IPR036188">
    <property type="entry name" value="FAD/NAD-bd_sf"/>
</dbReference>
<proteinExistence type="inferred from homology"/>
<organism evidence="15 16">
    <name type="scientific">Bacillus infantis</name>
    <dbReference type="NCBI Taxonomy" id="324767"/>
    <lineage>
        <taxon>Bacteria</taxon>
        <taxon>Bacillati</taxon>
        <taxon>Bacillota</taxon>
        <taxon>Bacilli</taxon>
        <taxon>Bacillales</taxon>
        <taxon>Bacillaceae</taxon>
        <taxon>Bacillus</taxon>
    </lineage>
</organism>
<evidence type="ECO:0000256" key="11">
    <source>
        <dbReference type="ARBA" id="ARBA00031158"/>
    </source>
</evidence>
<evidence type="ECO:0000256" key="7">
    <source>
        <dbReference type="ARBA" id="ARBA00022827"/>
    </source>
</evidence>
<evidence type="ECO:0000313" key="15">
    <source>
        <dbReference type="EMBL" id="TYS51103.1"/>
    </source>
</evidence>
<dbReference type="PANTHER" id="PTHR42802">
    <property type="entry name" value="MONOOXYGENASE"/>
    <property type="match status" value="1"/>
</dbReference>
<evidence type="ECO:0000256" key="6">
    <source>
        <dbReference type="ARBA" id="ARBA00022630"/>
    </source>
</evidence>
<comment type="similarity">
    <text evidence="3">Belongs to the lysine N(6)-hydroxylase/L-ornithine N(5)-oxygenase family.</text>
</comment>
<dbReference type="Pfam" id="PF13434">
    <property type="entry name" value="Lys_Orn_oxgnase"/>
    <property type="match status" value="1"/>
</dbReference>
<dbReference type="GO" id="GO:0047091">
    <property type="term" value="F:L-lysine 6-monooxygenase (NADPH) activity"/>
    <property type="evidence" value="ECO:0007669"/>
    <property type="project" value="UniProtKB-EC"/>
</dbReference>
<reference evidence="15 16" key="1">
    <citation type="submission" date="2019-08" db="EMBL/GenBank/DDBJ databases">
        <title>Bacillus genomes from the desert of Cuatro Cienegas, Coahuila.</title>
        <authorList>
            <person name="Olmedo-Alvarez G."/>
        </authorList>
    </citation>
    <scope>NUCLEOTIDE SEQUENCE [LARGE SCALE GENOMIC DNA]</scope>
    <source>
        <strain evidence="15 16">CH446_14T</strain>
    </source>
</reference>
<evidence type="ECO:0000256" key="5">
    <source>
        <dbReference type="ARBA" id="ARBA00016406"/>
    </source>
</evidence>
<comment type="catalytic activity">
    <reaction evidence="14">
        <text>L-lysine + NADPH + O2 = N(6)-hydroxy-L-lysine + NADP(+) + H2O</text>
        <dbReference type="Rhea" id="RHEA:23228"/>
        <dbReference type="ChEBI" id="CHEBI:15377"/>
        <dbReference type="ChEBI" id="CHEBI:15379"/>
        <dbReference type="ChEBI" id="CHEBI:32551"/>
        <dbReference type="ChEBI" id="CHEBI:57783"/>
        <dbReference type="ChEBI" id="CHEBI:57820"/>
        <dbReference type="ChEBI" id="CHEBI:58349"/>
        <dbReference type="EC" id="1.14.13.59"/>
    </reaction>
</comment>
<comment type="caution">
    <text evidence="15">The sequence shown here is derived from an EMBL/GenBank/DDBJ whole genome shotgun (WGS) entry which is preliminary data.</text>
</comment>